<evidence type="ECO:0000256" key="1">
    <source>
        <dbReference type="SAM" id="MobiDB-lite"/>
    </source>
</evidence>
<name>F4WFZ9_ACREC</name>
<evidence type="ECO:0000313" key="2">
    <source>
        <dbReference type="EMBL" id="EGI66766.1"/>
    </source>
</evidence>
<gene>
    <name evidence="2" type="ORF">G5I_04570</name>
</gene>
<reference evidence="2" key="1">
    <citation type="submission" date="2011-02" db="EMBL/GenBank/DDBJ databases">
        <title>The genome of the leaf-cutting ant Acromyrmex echinatior suggests key adaptations to social evolution and fungus farming.</title>
        <authorList>
            <person name="Nygaard S."/>
            <person name="Zhang G."/>
        </authorList>
    </citation>
    <scope>NUCLEOTIDE SEQUENCE</scope>
</reference>
<feature type="compositionally biased region" description="Basic and acidic residues" evidence="1">
    <location>
        <begin position="100"/>
        <end position="114"/>
    </location>
</feature>
<dbReference type="AlphaFoldDB" id="F4WFZ9"/>
<sequence length="132" mass="15013">MSELPSDGRKLGDGQGQLFILLVQQQWGSPVTSQRRCMTLLWPKRPCYTSLGAFSVFSSRWEATVRRFYSFSRLFTNRHGNTGQLQACDAGQESDEEEREIEKEKEKEKGDGTRRRSAQPPITVCQRAAGCH</sequence>
<protein>
    <submittedName>
        <fullName evidence="2">Uncharacterized protein</fullName>
    </submittedName>
</protein>
<keyword evidence="3" id="KW-1185">Reference proteome</keyword>
<feature type="region of interest" description="Disordered" evidence="1">
    <location>
        <begin position="81"/>
        <end position="132"/>
    </location>
</feature>
<organism evidence="3">
    <name type="scientific">Acromyrmex echinatior</name>
    <name type="common">Panamanian leafcutter ant</name>
    <name type="synonym">Acromyrmex octospinosus echinatior</name>
    <dbReference type="NCBI Taxonomy" id="103372"/>
    <lineage>
        <taxon>Eukaryota</taxon>
        <taxon>Metazoa</taxon>
        <taxon>Ecdysozoa</taxon>
        <taxon>Arthropoda</taxon>
        <taxon>Hexapoda</taxon>
        <taxon>Insecta</taxon>
        <taxon>Pterygota</taxon>
        <taxon>Neoptera</taxon>
        <taxon>Endopterygota</taxon>
        <taxon>Hymenoptera</taxon>
        <taxon>Apocrita</taxon>
        <taxon>Aculeata</taxon>
        <taxon>Formicoidea</taxon>
        <taxon>Formicidae</taxon>
        <taxon>Myrmicinae</taxon>
        <taxon>Acromyrmex</taxon>
    </lineage>
</organism>
<evidence type="ECO:0000313" key="3">
    <source>
        <dbReference type="Proteomes" id="UP000007755"/>
    </source>
</evidence>
<dbReference type="InParanoid" id="F4WFZ9"/>
<dbReference type="EMBL" id="GL888128">
    <property type="protein sequence ID" value="EGI66766.1"/>
    <property type="molecule type" value="Genomic_DNA"/>
</dbReference>
<dbReference type="Proteomes" id="UP000007755">
    <property type="component" value="Unassembled WGS sequence"/>
</dbReference>
<accession>F4WFZ9</accession>
<proteinExistence type="predicted"/>